<feature type="domain" description="Protein kinase" evidence="3">
    <location>
        <begin position="363"/>
        <end position="663"/>
    </location>
</feature>
<comment type="caution">
    <text evidence="4">The sequence shown here is derived from an EMBL/GenBank/DDBJ whole genome shotgun (WGS) entry which is preliminary data.</text>
</comment>
<accession>A0A8J2MVT6</accession>
<dbReference type="InterPro" id="IPR008271">
    <property type="entry name" value="Ser/Thr_kinase_AS"/>
</dbReference>
<dbReference type="PANTHER" id="PTHR45641:SF19">
    <property type="entry name" value="NEPHROCYSTIN-3"/>
    <property type="match status" value="1"/>
</dbReference>
<dbReference type="InterPro" id="IPR058257">
    <property type="entry name" value="CorA-like_dom"/>
</dbReference>
<evidence type="ECO:0000259" key="3">
    <source>
        <dbReference type="PROSITE" id="PS50011"/>
    </source>
</evidence>
<dbReference type="GO" id="GO:0004672">
    <property type="term" value="F:protein kinase activity"/>
    <property type="evidence" value="ECO:0007669"/>
    <property type="project" value="InterPro"/>
</dbReference>
<dbReference type="PROSITE" id="PS50011">
    <property type="entry name" value="PROTEIN_KINASE_DOM"/>
    <property type="match status" value="1"/>
</dbReference>
<protein>
    <recommendedName>
        <fullName evidence="3">Protein kinase domain-containing protein</fullName>
    </recommendedName>
</protein>
<dbReference type="GO" id="GO:0005524">
    <property type="term" value="F:ATP binding"/>
    <property type="evidence" value="ECO:0007669"/>
    <property type="project" value="InterPro"/>
</dbReference>
<dbReference type="Proteomes" id="UP000676310">
    <property type="component" value="Unassembled WGS sequence"/>
</dbReference>
<name>A0A8J2MVT6_9PLEO</name>
<dbReference type="Pfam" id="PF13424">
    <property type="entry name" value="TPR_12"/>
    <property type="match status" value="3"/>
</dbReference>
<dbReference type="SUPFAM" id="SSF56112">
    <property type="entry name" value="Protein kinase-like (PK-like)"/>
    <property type="match status" value="1"/>
</dbReference>
<evidence type="ECO:0000256" key="2">
    <source>
        <dbReference type="ARBA" id="ARBA00022803"/>
    </source>
</evidence>
<dbReference type="Pfam" id="PF13374">
    <property type="entry name" value="TPR_10"/>
    <property type="match status" value="1"/>
</dbReference>
<dbReference type="SMART" id="SM00028">
    <property type="entry name" value="TPR"/>
    <property type="match status" value="5"/>
</dbReference>
<dbReference type="Gene3D" id="1.10.510.10">
    <property type="entry name" value="Transferase(Phosphotransferase) domain 1"/>
    <property type="match status" value="1"/>
</dbReference>
<evidence type="ECO:0000313" key="5">
    <source>
        <dbReference type="Proteomes" id="UP000676310"/>
    </source>
</evidence>
<dbReference type="Pfam" id="PF00069">
    <property type="entry name" value="Pkinase"/>
    <property type="match status" value="1"/>
</dbReference>
<dbReference type="GeneID" id="67014329"/>
<proteinExistence type="predicted"/>
<sequence>MVCNPLETFVGPSLIYEDFCCHLRRFEKHGNAKLKDPWSLRQMTACQRFDMVNQTSTWIFIKPMEHFQKKFRMLLCGDQRNNPMAPHLLCLSMASENWRWYIDFLRRRLGEFVEKATFASFDASNLNYDISLVDSQRLSTLESKVTVAIAVLEQNLAIGRGMKRHCRRLWRIKGLNINQSLQDTTESDIEMQLTHLGLHKASCELLLRRIQGTCSMLLKINDLRNDMIMKDYSKITTELIGMTNAQNKSLHAIAHGAKLDSRMMKILTVIAIAFVPPSLIASIFSSDLIKTSDRDVSGDSFRVSRTDLYMFGSQSGKRILYSDVLFQTSLGPTLMEGVPEIDHCNFIYFCAEAQALGIDFLPITWQPYMGLGGIGGTSKIQQSLLSVDFSLAFKSIDLGGVLQARQNDELKAMYSLLRAEIQHMRNPCVLRCPHIMLVDGICWNINSVDGSIDPVLVYERAALGDLYHYMTSGEGRLLDIENRIKICRDIAIGLETLHECKIIHGDVKPQNVLMDLVGNRIVTAKVADFGYSRAYLSSEDKLAVARTTPWCAPEVAERADGYLSHEAERTDIYSFGMLCLWMIFANELANHFGVNQDMTDFSTADTKDQHLCFTKINKLKEEDRLRLICRGLTLNLPLEPGQKVSLTKVFDSSISRDPLHRTLNMRRIRALLDENLSDPSAFPADMIPTLHNEKVDMKEHQDFQISESVLQFLQGDVRVREFVFQSLLHQATSSTCVACQSNAAFQTSICFSIGFGIPADVQSCQQWLHRSGKSRVDLERVLHGMKEFSEVDEPHLYHTHLLNNLHNDGYLRNIDYLDTYLPALSLDNIKNLYKREIADLVFCLGPSAFFTMSLQGVYATILREAGLYQEAAAIQTQCLQQLLQTTLDDGTETPNAQVFMSALAETYRRQGDYQQAEHYNTMVKSRRTETLGPDHPLTLACVQLEGILYHERGFPEDAESTYKLVIEKRKQTLGIYHVGTLNAMSDLGNLYLHQMRYKEAAVILEEERGLCEKLLGANHYSTLTTLTNLANTYIGLEEKEAAQGLLDRALFGLRLTLGEDHPMTRSVMASYGALYYSLEEYSTSLDWYKKALLGIEKLLGADHPSTTQIARSMASVLVAMEADFGEISMMYERCIGAQKRLLGENHREYLETQSDYCQFLFERGHLSDAECGYRELIRHQETCLGPKHGALAVSLCQLGQILSELGKGDADVALRRAVDLSMQYGEGRHEMGWECMEKLADHLCHTGSDLQEAETLYRRILGAKRADPNIEPIENYVILGSLADLSMELGNLEQAIVVRREMVEISEMFEEEYNEDKVAVLADLAFILNKSKQYDEAEPLYRKALELAITTFGDSGERTLDLKAHLAWNLELQGQHEEARVLVNDALEKSKACLGIEMMRLRLLTRAAAVYFRQGDKAAAIVLSQEVLDGTRVVFEAESEELHVAEANHTLYTQGL</sequence>
<organism evidence="4 5">
    <name type="scientific">Alternaria atra</name>
    <dbReference type="NCBI Taxonomy" id="119953"/>
    <lineage>
        <taxon>Eukaryota</taxon>
        <taxon>Fungi</taxon>
        <taxon>Dikarya</taxon>
        <taxon>Ascomycota</taxon>
        <taxon>Pezizomycotina</taxon>
        <taxon>Dothideomycetes</taxon>
        <taxon>Pleosporomycetidae</taxon>
        <taxon>Pleosporales</taxon>
        <taxon>Pleosporineae</taxon>
        <taxon>Pleosporaceae</taxon>
        <taxon>Alternaria</taxon>
        <taxon>Alternaria sect. Ulocladioides</taxon>
    </lineage>
</organism>
<dbReference type="RefSeq" id="XP_043163812.1">
    <property type="nucleotide sequence ID" value="XM_043307877.1"/>
</dbReference>
<keyword evidence="2" id="KW-0802">TPR repeat</keyword>
<gene>
    <name evidence="4" type="ORF">ALTATR162_LOCUS284</name>
</gene>
<dbReference type="PANTHER" id="PTHR45641">
    <property type="entry name" value="TETRATRICOPEPTIDE REPEAT PROTEIN (AFU_ORTHOLOGUE AFUA_6G03870)"/>
    <property type="match status" value="1"/>
</dbReference>
<dbReference type="Gene3D" id="1.25.40.10">
    <property type="entry name" value="Tetratricopeptide repeat domain"/>
    <property type="match status" value="4"/>
</dbReference>
<dbReference type="EMBL" id="CAJRGZ010000012">
    <property type="protein sequence ID" value="CAG5138099.1"/>
    <property type="molecule type" value="Genomic_DNA"/>
</dbReference>
<reference evidence="4" key="1">
    <citation type="submission" date="2021-05" db="EMBL/GenBank/DDBJ databases">
        <authorList>
            <person name="Stam R."/>
        </authorList>
    </citation>
    <scope>NUCLEOTIDE SEQUENCE</scope>
    <source>
        <strain evidence="4">CS162</strain>
    </source>
</reference>
<evidence type="ECO:0000256" key="1">
    <source>
        <dbReference type="ARBA" id="ARBA00022737"/>
    </source>
</evidence>
<dbReference type="InterPro" id="IPR019734">
    <property type="entry name" value="TPR_rpt"/>
</dbReference>
<dbReference type="SUPFAM" id="SSF48452">
    <property type="entry name" value="TPR-like"/>
    <property type="match status" value="4"/>
</dbReference>
<dbReference type="SMART" id="SM00220">
    <property type="entry name" value="S_TKc"/>
    <property type="match status" value="1"/>
</dbReference>
<dbReference type="InterPro" id="IPR011009">
    <property type="entry name" value="Kinase-like_dom_sf"/>
</dbReference>
<evidence type="ECO:0000313" key="4">
    <source>
        <dbReference type="EMBL" id="CAG5138099.1"/>
    </source>
</evidence>
<dbReference type="InterPro" id="IPR000719">
    <property type="entry name" value="Prot_kinase_dom"/>
</dbReference>
<dbReference type="OrthoDB" id="3918771at2759"/>
<keyword evidence="1" id="KW-0677">Repeat</keyword>
<keyword evidence="5" id="KW-1185">Reference proteome</keyword>
<dbReference type="Pfam" id="PF26616">
    <property type="entry name" value="CorA-like"/>
    <property type="match status" value="1"/>
</dbReference>
<dbReference type="PROSITE" id="PS00108">
    <property type="entry name" value="PROTEIN_KINASE_ST"/>
    <property type="match status" value="1"/>
</dbReference>
<dbReference type="InterPro" id="IPR011990">
    <property type="entry name" value="TPR-like_helical_dom_sf"/>
</dbReference>